<evidence type="ECO:0000313" key="3">
    <source>
        <dbReference type="Proteomes" id="UP000324595"/>
    </source>
</evidence>
<name>A0A5D3YJI1_9BACT</name>
<sequence>MASEENNYTAAFKKKVAQKALDQSKKNLDKLSEKYDVPVSVILMWTTEYEKGGEDAFDTIQEEEKPVEQQVTNVDVEISDQRVADSVEHGVMDDRLNYKRLIWWSVLGTILVIIFVKALFEMYQYNERLTKENVSADSEYYQVSQMKEEARNQLDNFGVVDLENKVYRIPIDSAINEIAADQ</sequence>
<evidence type="ECO:0008006" key="4">
    <source>
        <dbReference type="Google" id="ProtNLM"/>
    </source>
</evidence>
<keyword evidence="1" id="KW-0812">Transmembrane</keyword>
<dbReference type="SUPFAM" id="SSF46689">
    <property type="entry name" value="Homeodomain-like"/>
    <property type="match status" value="1"/>
</dbReference>
<keyword evidence="1" id="KW-0472">Membrane</keyword>
<comment type="caution">
    <text evidence="2">The sequence shown here is derived from an EMBL/GenBank/DDBJ whole genome shotgun (WGS) entry which is preliminary data.</text>
</comment>
<evidence type="ECO:0000313" key="2">
    <source>
        <dbReference type="EMBL" id="TYP92670.1"/>
    </source>
</evidence>
<dbReference type="RefSeq" id="WP_148899362.1">
    <property type="nucleotide sequence ID" value="NZ_VNHY01000003.1"/>
</dbReference>
<evidence type="ECO:0000256" key="1">
    <source>
        <dbReference type="SAM" id="Phobius"/>
    </source>
</evidence>
<reference evidence="2 3" key="1">
    <citation type="submission" date="2019-07" db="EMBL/GenBank/DDBJ databases">
        <title>Genomic Encyclopedia of Archaeal and Bacterial Type Strains, Phase II (KMG-II): from individual species to whole genera.</title>
        <authorList>
            <person name="Goeker M."/>
        </authorList>
    </citation>
    <scope>NUCLEOTIDE SEQUENCE [LARGE SCALE GENOMIC DNA]</scope>
    <source>
        <strain evidence="2 3">DSM 21935</strain>
    </source>
</reference>
<dbReference type="EMBL" id="VNHY01000003">
    <property type="protein sequence ID" value="TYP92670.1"/>
    <property type="molecule type" value="Genomic_DNA"/>
</dbReference>
<organism evidence="2 3">
    <name type="scientific">Fodinibius salinus</name>
    <dbReference type="NCBI Taxonomy" id="860790"/>
    <lineage>
        <taxon>Bacteria</taxon>
        <taxon>Pseudomonadati</taxon>
        <taxon>Balneolota</taxon>
        <taxon>Balneolia</taxon>
        <taxon>Balneolales</taxon>
        <taxon>Balneolaceae</taxon>
        <taxon>Fodinibius</taxon>
    </lineage>
</organism>
<proteinExistence type="predicted"/>
<dbReference type="AlphaFoldDB" id="A0A5D3YJI1"/>
<accession>A0A5D3YJI1</accession>
<gene>
    <name evidence="2" type="ORF">LX73_2032</name>
</gene>
<protein>
    <recommendedName>
        <fullName evidence="4">Transposase</fullName>
    </recommendedName>
</protein>
<feature type="transmembrane region" description="Helical" evidence="1">
    <location>
        <begin position="101"/>
        <end position="120"/>
    </location>
</feature>
<dbReference type="Proteomes" id="UP000324595">
    <property type="component" value="Unassembled WGS sequence"/>
</dbReference>
<dbReference type="InterPro" id="IPR009057">
    <property type="entry name" value="Homeodomain-like_sf"/>
</dbReference>
<dbReference type="OrthoDB" id="1524226at2"/>
<keyword evidence="3" id="KW-1185">Reference proteome</keyword>
<keyword evidence="1" id="KW-1133">Transmembrane helix</keyword>